<accession>A0A4Z0AV64</accession>
<feature type="transmembrane region" description="Helical" evidence="1">
    <location>
        <begin position="81"/>
        <end position="99"/>
    </location>
</feature>
<reference evidence="2 3" key="1">
    <citation type="journal article" date="2019" name="Syst. Appl. Microbiol.">
        <title>New species of pathogenic Pseudomonas isolated from citrus in Tunisia: Proposal of Pseudomonas kairouanensis sp. nov. and Pseudomonas nabeulensis sp. nov.</title>
        <authorList>
            <person name="Oueslati M."/>
            <person name="Mulet M."/>
            <person name="Gomila M."/>
            <person name="Berge O."/>
            <person name="Hajlaoui M.R."/>
            <person name="Lalucat J."/>
            <person name="Sadfi-Zouaoui N."/>
            <person name="Garcia-Valdes E."/>
        </authorList>
    </citation>
    <scope>NUCLEOTIDE SEQUENCE [LARGE SCALE GENOMIC DNA]</scope>
    <source>
        <strain evidence="2 3">E10B</strain>
    </source>
</reference>
<comment type="caution">
    <text evidence="2">The sequence shown here is derived from an EMBL/GenBank/DDBJ whole genome shotgun (WGS) entry which is preliminary data.</text>
</comment>
<dbReference type="OrthoDB" id="7027615at2"/>
<name>A0A4Z0AV64_9PSED</name>
<gene>
    <name evidence="2" type="ORF">DYL61_20010</name>
</gene>
<sequence length="186" mass="21984">MSKHKRRRHLKEFETDEKWNDWKTLNPEERAYAYFYFENPKKFRRRYALVIGADLMIGCLTIAMTAVLMLMTFLTTMDEDIAVRIFYFGSLVVGFTLVASKIQVVYGRIRLVWMSVGIYVICLLISIPAIAYRPPLFLYFMALLSPLTGLLVLNSPRCRELRYKMLEIRHKREDTIATLKQQGRWK</sequence>
<organism evidence="2 3">
    <name type="scientific">Pseudomonas nabeulensis</name>
    <dbReference type="NCBI Taxonomy" id="2293833"/>
    <lineage>
        <taxon>Bacteria</taxon>
        <taxon>Pseudomonadati</taxon>
        <taxon>Pseudomonadota</taxon>
        <taxon>Gammaproteobacteria</taxon>
        <taxon>Pseudomonadales</taxon>
        <taxon>Pseudomonadaceae</taxon>
        <taxon>Pseudomonas</taxon>
    </lineage>
</organism>
<dbReference type="AlphaFoldDB" id="A0A4Z0AV64"/>
<dbReference type="Proteomes" id="UP000297734">
    <property type="component" value="Unassembled WGS sequence"/>
</dbReference>
<feature type="transmembrane region" description="Helical" evidence="1">
    <location>
        <begin position="47"/>
        <end position="75"/>
    </location>
</feature>
<evidence type="ECO:0000256" key="1">
    <source>
        <dbReference type="SAM" id="Phobius"/>
    </source>
</evidence>
<evidence type="ECO:0000313" key="2">
    <source>
        <dbReference type="EMBL" id="TFY90696.1"/>
    </source>
</evidence>
<dbReference type="RefSeq" id="WP_135309761.1">
    <property type="nucleotide sequence ID" value="NZ_QUZT01000040.1"/>
</dbReference>
<feature type="transmembrane region" description="Helical" evidence="1">
    <location>
        <begin position="136"/>
        <end position="155"/>
    </location>
</feature>
<keyword evidence="3" id="KW-1185">Reference proteome</keyword>
<feature type="transmembrane region" description="Helical" evidence="1">
    <location>
        <begin position="111"/>
        <end position="130"/>
    </location>
</feature>
<keyword evidence="1" id="KW-1133">Transmembrane helix</keyword>
<proteinExistence type="predicted"/>
<keyword evidence="1" id="KW-0472">Membrane</keyword>
<keyword evidence="1" id="KW-0812">Transmembrane</keyword>
<protein>
    <submittedName>
        <fullName evidence="2">Uncharacterized protein</fullName>
    </submittedName>
</protein>
<evidence type="ECO:0000313" key="3">
    <source>
        <dbReference type="Proteomes" id="UP000297734"/>
    </source>
</evidence>
<dbReference type="EMBL" id="QUZT01000040">
    <property type="protein sequence ID" value="TFY90696.1"/>
    <property type="molecule type" value="Genomic_DNA"/>
</dbReference>